<dbReference type="InterPro" id="IPR017871">
    <property type="entry name" value="ABC_transporter-like_CS"/>
</dbReference>
<keyword evidence="6 8" id="KW-1133">Transmembrane helix</keyword>
<evidence type="ECO:0000313" key="10">
    <source>
        <dbReference type="EMBL" id="OLY81217.1"/>
    </source>
</evidence>
<evidence type="ECO:0000256" key="8">
    <source>
        <dbReference type="SAM" id="Phobius"/>
    </source>
</evidence>
<reference evidence="10 11" key="1">
    <citation type="journal article" date="2016" name="Mol. Biol. Evol.">
        <title>Genome-Wide Survey of Gut Fungi (Harpellales) Reveals the First Horizontally Transferred Ubiquitin Gene from a Mosquito Host.</title>
        <authorList>
            <person name="Wang Y."/>
            <person name="White M.M."/>
            <person name="Kvist S."/>
            <person name="Moncalvo J.M."/>
        </authorList>
    </citation>
    <scope>NUCLEOTIDE SEQUENCE [LARGE SCALE GENOMIC DNA]</scope>
    <source>
        <strain evidence="10 11">ALG-7-W6</strain>
    </source>
</reference>
<dbReference type="GO" id="GO:0140359">
    <property type="term" value="F:ABC-type transporter activity"/>
    <property type="evidence" value="ECO:0007669"/>
    <property type="project" value="InterPro"/>
</dbReference>
<evidence type="ECO:0000259" key="9">
    <source>
        <dbReference type="PROSITE" id="PS50893"/>
    </source>
</evidence>
<dbReference type="InterPro" id="IPR003439">
    <property type="entry name" value="ABC_transporter-like_ATP-bd"/>
</dbReference>
<accession>A0A1R0GWF7</accession>
<dbReference type="EMBL" id="LSSL01002667">
    <property type="protein sequence ID" value="OLY81217.1"/>
    <property type="molecule type" value="Genomic_DNA"/>
</dbReference>
<gene>
    <name evidence="10" type="ORF">AYI68_g4682</name>
</gene>
<dbReference type="AlphaFoldDB" id="A0A1R0GWF7"/>
<sequence length="941" mass="106030">MFSSESKNSDVPAVDQYSELGTSDYSERGYFKTFSSQLVKMLSRNFTLLCRYYVSTFSQAFLSPIAFLLIMFALQKSYDHINKKSVPHPESYPLGPLDMCQGLKRNDPCVNLMYYPQSTDSDSIMRLFANNNLERTGVSSSDKNAINFEGVFDLDVNTPPNKKYGIVSIPNEDFLYNYCLNNPNTTTFGISFEINKPADIYKYQLWFNTTLQRNDTAAYNTRVLGLIRGIDEAIIGYAGNGNAQIEVNLKDWPTVPPQQSSQIIVATLGPMFLFSSQMVIFINFILMLVTEKEKRLRESLQTAGLRPEVYWLSWYLAYSVVVVICVLVTMAMGAALDLDVFRNANFFALFFNLLLLNLSMLMVGCMLSAMINTSQTAVLVSVYIFVIGLILMGAIFSNPSFTYIWWDSGTTPAIRRVLMLLPPFNFGVLFVTISNLASGSVQPITGTYIPGIGFKWGDLFKDIPANYVQSTDVNQTSIPVPHPDFFLTRLLLNMLLYFILAWYFDKVTPNNIRVRKSAFFPLNPMYWFSLFKSKKTYQELSTNEWLSKLKPSIPPRQNEDEDVTAERSAVLDPNVDYSLRIVDLNKVFRSGFFSRKKFTAIDSTCLGIKEGEVLALLGQNGAGKSTTMNILSGTMNQSGGDALFYGMPLKDQLSVRRILGICPQHDILFDNLNAVEHIRLYAGIKGLSKEEIDRIIEDGLYAVRLYSVRFKLSKTYSGGMKRRLSVLIATIGNPKVVFLDEPTTGMDPVNRRHVWRYLERFKKGRVIILTSHSMEEADVLSDRVAIMAHGRLRALGTSIKLKSKFGIGYRFSMIAKDTSNYSILKATVSNLFPQAILEDDSAGSLLYNIPKEHDDIIPKFVSWLEANQENLVDGLTQEDGDTEFSMSMPVPYQSEKPNAGLSSSNGTAKLISAWGMSQTSLEEVFLKLVREAQIEYESGNW</sequence>
<feature type="transmembrane region" description="Helical" evidence="8">
    <location>
        <begin position="346"/>
        <end position="371"/>
    </location>
</feature>
<dbReference type="GO" id="GO:0016887">
    <property type="term" value="F:ATP hydrolysis activity"/>
    <property type="evidence" value="ECO:0007669"/>
    <property type="project" value="InterPro"/>
</dbReference>
<dbReference type="SMART" id="SM00382">
    <property type="entry name" value="AAA"/>
    <property type="match status" value="1"/>
</dbReference>
<dbReference type="OrthoDB" id="8061355at2759"/>
<keyword evidence="2" id="KW-0813">Transport</keyword>
<feature type="transmembrane region" description="Helical" evidence="8">
    <location>
        <begin position="309"/>
        <end position="334"/>
    </location>
</feature>
<dbReference type="PANTHER" id="PTHR19229">
    <property type="entry name" value="ATP-BINDING CASSETTE TRANSPORTER SUBFAMILY A ABCA"/>
    <property type="match status" value="1"/>
</dbReference>
<evidence type="ECO:0000256" key="4">
    <source>
        <dbReference type="ARBA" id="ARBA00022741"/>
    </source>
</evidence>
<dbReference type="Gene3D" id="3.40.50.300">
    <property type="entry name" value="P-loop containing nucleotide triphosphate hydrolases"/>
    <property type="match status" value="1"/>
</dbReference>
<feature type="transmembrane region" description="Helical" evidence="8">
    <location>
        <begin position="377"/>
        <end position="396"/>
    </location>
</feature>
<organism evidence="10 11">
    <name type="scientific">Smittium mucronatum</name>
    <dbReference type="NCBI Taxonomy" id="133383"/>
    <lineage>
        <taxon>Eukaryota</taxon>
        <taxon>Fungi</taxon>
        <taxon>Fungi incertae sedis</taxon>
        <taxon>Zoopagomycota</taxon>
        <taxon>Kickxellomycotina</taxon>
        <taxon>Harpellomycetes</taxon>
        <taxon>Harpellales</taxon>
        <taxon>Legeriomycetaceae</taxon>
        <taxon>Smittium</taxon>
    </lineage>
</organism>
<proteinExistence type="predicted"/>
<keyword evidence="11" id="KW-1185">Reference proteome</keyword>
<dbReference type="GO" id="GO:0005524">
    <property type="term" value="F:ATP binding"/>
    <property type="evidence" value="ECO:0007669"/>
    <property type="project" value="UniProtKB-KW"/>
</dbReference>
<evidence type="ECO:0000313" key="11">
    <source>
        <dbReference type="Proteomes" id="UP000187455"/>
    </source>
</evidence>
<dbReference type="Pfam" id="PF12698">
    <property type="entry name" value="ABC2_membrane_3"/>
    <property type="match status" value="1"/>
</dbReference>
<keyword evidence="5" id="KW-0067">ATP-binding</keyword>
<keyword evidence="3 8" id="KW-0812">Transmembrane</keyword>
<dbReference type="Proteomes" id="UP000187455">
    <property type="component" value="Unassembled WGS sequence"/>
</dbReference>
<comment type="caution">
    <text evidence="10">The sequence shown here is derived from an EMBL/GenBank/DDBJ whole genome shotgun (WGS) entry which is preliminary data.</text>
</comment>
<keyword evidence="7 8" id="KW-0472">Membrane</keyword>
<dbReference type="InterPro" id="IPR027417">
    <property type="entry name" value="P-loop_NTPase"/>
</dbReference>
<dbReference type="PROSITE" id="PS00211">
    <property type="entry name" value="ABC_TRANSPORTER_1"/>
    <property type="match status" value="1"/>
</dbReference>
<evidence type="ECO:0000256" key="5">
    <source>
        <dbReference type="ARBA" id="ARBA00022840"/>
    </source>
</evidence>
<dbReference type="Pfam" id="PF00005">
    <property type="entry name" value="ABC_tran"/>
    <property type="match status" value="1"/>
</dbReference>
<feature type="transmembrane region" description="Helical" evidence="8">
    <location>
        <begin position="52"/>
        <end position="74"/>
    </location>
</feature>
<name>A0A1R0GWF7_9FUNG</name>
<evidence type="ECO:0000256" key="3">
    <source>
        <dbReference type="ARBA" id="ARBA00022692"/>
    </source>
</evidence>
<dbReference type="SUPFAM" id="SSF52540">
    <property type="entry name" value="P-loop containing nucleoside triphosphate hydrolases"/>
    <property type="match status" value="1"/>
</dbReference>
<dbReference type="STRING" id="133383.A0A1R0GWF7"/>
<dbReference type="GO" id="GO:0016020">
    <property type="term" value="C:membrane"/>
    <property type="evidence" value="ECO:0007669"/>
    <property type="project" value="UniProtKB-SubCell"/>
</dbReference>
<dbReference type="InterPro" id="IPR013525">
    <property type="entry name" value="ABC2_TM"/>
</dbReference>
<keyword evidence="4" id="KW-0547">Nucleotide-binding</keyword>
<dbReference type="CDD" id="cd03263">
    <property type="entry name" value="ABC_subfamily_A"/>
    <property type="match status" value="1"/>
</dbReference>
<feature type="domain" description="ABC transporter" evidence="9">
    <location>
        <begin position="579"/>
        <end position="814"/>
    </location>
</feature>
<feature type="transmembrane region" description="Helical" evidence="8">
    <location>
        <begin position="486"/>
        <end position="504"/>
    </location>
</feature>
<feature type="transmembrane region" description="Helical" evidence="8">
    <location>
        <begin position="417"/>
        <end position="437"/>
    </location>
</feature>
<dbReference type="PANTHER" id="PTHR19229:SF205">
    <property type="entry name" value="ABC TRANSPORTER A FAMILY MEMBER 1-RELATED"/>
    <property type="match status" value="1"/>
</dbReference>
<dbReference type="InterPro" id="IPR026082">
    <property type="entry name" value="ABCA"/>
</dbReference>
<dbReference type="GO" id="GO:0005319">
    <property type="term" value="F:lipid transporter activity"/>
    <property type="evidence" value="ECO:0007669"/>
    <property type="project" value="TreeGrafter"/>
</dbReference>
<evidence type="ECO:0000256" key="1">
    <source>
        <dbReference type="ARBA" id="ARBA00004141"/>
    </source>
</evidence>
<feature type="transmembrane region" description="Helical" evidence="8">
    <location>
        <begin position="263"/>
        <end position="289"/>
    </location>
</feature>
<evidence type="ECO:0000256" key="6">
    <source>
        <dbReference type="ARBA" id="ARBA00022989"/>
    </source>
</evidence>
<dbReference type="InterPro" id="IPR003593">
    <property type="entry name" value="AAA+_ATPase"/>
</dbReference>
<dbReference type="PROSITE" id="PS50893">
    <property type="entry name" value="ABC_TRANSPORTER_2"/>
    <property type="match status" value="1"/>
</dbReference>
<evidence type="ECO:0000256" key="7">
    <source>
        <dbReference type="ARBA" id="ARBA00023136"/>
    </source>
</evidence>
<dbReference type="FunFam" id="3.40.50.300:FF:000665">
    <property type="entry name" value="ABC transporter A family member 2"/>
    <property type="match status" value="1"/>
</dbReference>
<comment type="subcellular location">
    <subcellularLocation>
        <location evidence="1">Membrane</location>
        <topology evidence="1">Multi-pass membrane protein</topology>
    </subcellularLocation>
</comment>
<evidence type="ECO:0000256" key="2">
    <source>
        <dbReference type="ARBA" id="ARBA00022448"/>
    </source>
</evidence>
<protein>
    <submittedName>
        <fullName evidence="10">ABC transporter A family member 2</fullName>
    </submittedName>
</protein>